<keyword evidence="1" id="KW-1133">Transmembrane helix</keyword>
<comment type="caution">
    <text evidence="2">The sequence shown here is derived from an EMBL/GenBank/DDBJ whole genome shotgun (WGS) entry which is preliminary data.</text>
</comment>
<reference evidence="2" key="2">
    <citation type="submission" date="2023-05" db="EMBL/GenBank/DDBJ databases">
        <authorList>
            <consortium name="Lawrence Berkeley National Laboratory"/>
            <person name="Steindorff A."/>
            <person name="Hensen N."/>
            <person name="Bonometti L."/>
            <person name="Westerberg I."/>
            <person name="Brannstrom I.O."/>
            <person name="Guillou S."/>
            <person name="Cros-Aarteil S."/>
            <person name="Calhoun S."/>
            <person name="Haridas S."/>
            <person name="Kuo A."/>
            <person name="Mondo S."/>
            <person name="Pangilinan J."/>
            <person name="Riley R."/>
            <person name="Labutti K."/>
            <person name="Andreopoulos B."/>
            <person name="Lipzen A."/>
            <person name="Chen C."/>
            <person name="Yanf M."/>
            <person name="Daum C."/>
            <person name="Ng V."/>
            <person name="Clum A."/>
            <person name="Ohm R."/>
            <person name="Martin F."/>
            <person name="Silar P."/>
            <person name="Natvig D."/>
            <person name="Lalanne C."/>
            <person name="Gautier V."/>
            <person name="Ament-Velasquez S.L."/>
            <person name="Kruys A."/>
            <person name="Hutchinson M.I."/>
            <person name="Powell A.J."/>
            <person name="Barry K."/>
            <person name="Miller A.N."/>
            <person name="Grigoriev I.V."/>
            <person name="Debuchy R."/>
            <person name="Gladieux P."/>
            <person name="Thoren M.H."/>
            <person name="Johannesson H."/>
        </authorList>
    </citation>
    <scope>NUCLEOTIDE SEQUENCE</scope>
    <source>
        <strain evidence="2">CBS 757.83</strain>
    </source>
</reference>
<dbReference type="InterPro" id="IPR053018">
    <property type="entry name" value="Elsinochrome_Biosynth-Asso"/>
</dbReference>
<feature type="transmembrane region" description="Helical" evidence="1">
    <location>
        <begin position="236"/>
        <end position="257"/>
    </location>
</feature>
<dbReference type="AlphaFoldDB" id="A0AAN6PV53"/>
<keyword evidence="1" id="KW-0812">Transmembrane</keyword>
<evidence type="ECO:0000256" key="1">
    <source>
        <dbReference type="SAM" id="Phobius"/>
    </source>
</evidence>
<accession>A0AAN6PV53</accession>
<organism evidence="2 3">
    <name type="scientific">Parathielavia hyrcaniae</name>
    <dbReference type="NCBI Taxonomy" id="113614"/>
    <lineage>
        <taxon>Eukaryota</taxon>
        <taxon>Fungi</taxon>
        <taxon>Dikarya</taxon>
        <taxon>Ascomycota</taxon>
        <taxon>Pezizomycotina</taxon>
        <taxon>Sordariomycetes</taxon>
        <taxon>Sordariomycetidae</taxon>
        <taxon>Sordariales</taxon>
        <taxon>Chaetomiaceae</taxon>
        <taxon>Parathielavia</taxon>
    </lineage>
</organism>
<dbReference type="Proteomes" id="UP001305647">
    <property type="component" value="Unassembled WGS sequence"/>
</dbReference>
<evidence type="ECO:0000313" key="2">
    <source>
        <dbReference type="EMBL" id="KAK4098520.1"/>
    </source>
</evidence>
<dbReference type="EMBL" id="MU863658">
    <property type="protein sequence ID" value="KAK4098520.1"/>
    <property type="molecule type" value="Genomic_DNA"/>
</dbReference>
<dbReference type="PANTHER" id="PTHR37577">
    <property type="entry name" value="INTEGRAL MEMBRANE PROTEIN"/>
    <property type="match status" value="1"/>
</dbReference>
<gene>
    <name evidence="2" type="ORF">N658DRAFT_543998</name>
</gene>
<name>A0AAN6PV53_9PEZI</name>
<dbReference type="PANTHER" id="PTHR37577:SF1">
    <property type="entry name" value="INTEGRAL MEMBRANE PROTEIN"/>
    <property type="match status" value="1"/>
</dbReference>
<sequence>MNNEALPDTSTPLTFESLAAKTGHSDEPKLLTNHSVSRTHGRLARRRALTFFSSGFKAELENECCRSGVDLRADCLIHFYDWNNTVRAYGSVARGEFKADPDIAGLGVFLSLIPALCRCCVGSAVSCTRDVLKTELSRRRATQARAGSYSPKPIFKCLSRWRGFVGFFSESLLFIVADAQLVTAFAYGINFGKSGKCTVSSYHYSVMVNTLVTALACLTLSVYLPRHYWRTRLPSFLRTLATLVVFIFLLRFLAYQVDQESSPELMLVYRSDRTDSSLFLPVACFLDPDLDPFKRLSPAQSNGIGGTGTK</sequence>
<protein>
    <submittedName>
        <fullName evidence="2">Uncharacterized protein</fullName>
    </submittedName>
</protein>
<proteinExistence type="predicted"/>
<evidence type="ECO:0000313" key="3">
    <source>
        <dbReference type="Proteomes" id="UP001305647"/>
    </source>
</evidence>
<keyword evidence="3" id="KW-1185">Reference proteome</keyword>
<feature type="transmembrane region" description="Helical" evidence="1">
    <location>
        <begin position="201"/>
        <end position="224"/>
    </location>
</feature>
<keyword evidence="1" id="KW-0472">Membrane</keyword>
<reference evidence="2" key="1">
    <citation type="journal article" date="2023" name="Mol. Phylogenet. Evol.">
        <title>Genome-scale phylogeny and comparative genomics of the fungal order Sordariales.</title>
        <authorList>
            <person name="Hensen N."/>
            <person name="Bonometti L."/>
            <person name="Westerberg I."/>
            <person name="Brannstrom I.O."/>
            <person name="Guillou S."/>
            <person name="Cros-Aarteil S."/>
            <person name="Calhoun S."/>
            <person name="Haridas S."/>
            <person name="Kuo A."/>
            <person name="Mondo S."/>
            <person name="Pangilinan J."/>
            <person name="Riley R."/>
            <person name="LaButti K."/>
            <person name="Andreopoulos B."/>
            <person name="Lipzen A."/>
            <person name="Chen C."/>
            <person name="Yan M."/>
            <person name="Daum C."/>
            <person name="Ng V."/>
            <person name="Clum A."/>
            <person name="Steindorff A."/>
            <person name="Ohm R.A."/>
            <person name="Martin F."/>
            <person name="Silar P."/>
            <person name="Natvig D.O."/>
            <person name="Lalanne C."/>
            <person name="Gautier V."/>
            <person name="Ament-Velasquez S.L."/>
            <person name="Kruys A."/>
            <person name="Hutchinson M.I."/>
            <person name="Powell A.J."/>
            <person name="Barry K."/>
            <person name="Miller A.N."/>
            <person name="Grigoriev I.V."/>
            <person name="Debuchy R."/>
            <person name="Gladieux P."/>
            <person name="Hiltunen Thoren M."/>
            <person name="Johannesson H."/>
        </authorList>
    </citation>
    <scope>NUCLEOTIDE SEQUENCE</scope>
    <source>
        <strain evidence="2">CBS 757.83</strain>
    </source>
</reference>
<feature type="transmembrane region" description="Helical" evidence="1">
    <location>
        <begin position="164"/>
        <end position="189"/>
    </location>
</feature>